<protein>
    <recommendedName>
        <fullName evidence="3">indole-3-glycerol-phosphate synthase</fullName>
        <ecNumber evidence="3">4.1.1.48</ecNumber>
    </recommendedName>
</protein>
<evidence type="ECO:0000256" key="5">
    <source>
        <dbReference type="ARBA" id="ARBA00022793"/>
    </source>
</evidence>
<dbReference type="OMA" id="MKDIILH"/>
<gene>
    <name evidence="10" type="ORF">BBOV_II004820</name>
</gene>
<evidence type="ECO:0000256" key="7">
    <source>
        <dbReference type="ARBA" id="ARBA00023141"/>
    </source>
</evidence>
<dbReference type="SUPFAM" id="SSF51366">
    <property type="entry name" value="Ribulose-phoshate binding barrel"/>
    <property type="match status" value="1"/>
</dbReference>
<dbReference type="InterPro" id="IPR013798">
    <property type="entry name" value="Indole-3-glycerol_P_synth_dom"/>
</dbReference>
<organism evidence="10 11">
    <name type="scientific">Babesia bovis</name>
    <dbReference type="NCBI Taxonomy" id="5865"/>
    <lineage>
        <taxon>Eukaryota</taxon>
        <taxon>Sar</taxon>
        <taxon>Alveolata</taxon>
        <taxon>Apicomplexa</taxon>
        <taxon>Aconoidasida</taxon>
        <taxon>Piroplasmida</taxon>
        <taxon>Babesiidae</taxon>
        <taxon>Babesia</taxon>
    </lineage>
</organism>
<dbReference type="GeneID" id="5478234"/>
<proteinExistence type="predicted"/>
<dbReference type="EMBL" id="AAXT01000003">
    <property type="protein sequence ID" value="EDO06437.1"/>
    <property type="molecule type" value="Genomic_DNA"/>
</dbReference>
<dbReference type="eggNOG" id="KOG4201">
    <property type="taxonomic scope" value="Eukaryota"/>
</dbReference>
<evidence type="ECO:0000256" key="2">
    <source>
        <dbReference type="ARBA" id="ARBA00004696"/>
    </source>
</evidence>
<dbReference type="EC" id="4.1.1.48" evidence="3"/>
<feature type="domain" description="Indole-3-glycerol phosphate synthase" evidence="9">
    <location>
        <begin position="31"/>
        <end position="261"/>
    </location>
</feature>
<dbReference type="InterPro" id="IPR045186">
    <property type="entry name" value="Indole-3-glycerol_P_synth"/>
</dbReference>
<evidence type="ECO:0000313" key="11">
    <source>
        <dbReference type="Proteomes" id="UP000002173"/>
    </source>
</evidence>
<reference evidence="10 11" key="1">
    <citation type="journal article" date="2007" name="PLoS Pathog.">
        <title>Genome sequence of Babesia bovis and comparative analysis of apicomplexan hemoprotozoa.</title>
        <authorList>
            <person name="Brayton K.A."/>
            <person name="Lau A.O.T."/>
            <person name="Herndon D.R."/>
            <person name="Hannick L."/>
            <person name="Kappmeyer L.S."/>
            <person name="Berens S.J."/>
            <person name="Bidwell S.L."/>
            <person name="Brown W.C."/>
            <person name="Crabtree J."/>
            <person name="Fadrosh D."/>
            <person name="Feldblum T."/>
            <person name="Forberger H.A."/>
            <person name="Haas B.J."/>
            <person name="Howell J.M."/>
            <person name="Khouri H."/>
            <person name="Koo H."/>
            <person name="Mann D.J."/>
            <person name="Norimine J."/>
            <person name="Paulsen I.T."/>
            <person name="Radune D."/>
            <person name="Ren Q."/>
            <person name="Smith R.K. Jr."/>
            <person name="Suarez C.E."/>
            <person name="White O."/>
            <person name="Wortman J.R."/>
            <person name="Knowles D.P. Jr."/>
            <person name="McElwain T.F."/>
            <person name="Nene V.M."/>
        </authorList>
    </citation>
    <scope>NUCLEOTIDE SEQUENCE [LARGE SCALE GENOMIC DNA]</scope>
    <source>
        <strain evidence="10">T2Bo</strain>
    </source>
</reference>
<dbReference type="VEuPathDB" id="PiroplasmaDB:BBOV_II004820"/>
<dbReference type="UniPathway" id="UPA00035">
    <property type="reaction ID" value="UER00043"/>
</dbReference>
<evidence type="ECO:0000256" key="6">
    <source>
        <dbReference type="ARBA" id="ARBA00022822"/>
    </source>
</evidence>
<name>A7AU26_BABBO</name>
<dbReference type="Pfam" id="PF00218">
    <property type="entry name" value="IGPS"/>
    <property type="match status" value="1"/>
</dbReference>
<sequence>MIMDKYAQVDQLLASHSDPNDPLQLRLNFVECTSNHKLGEMLRKHSDSKKHALSVIADMKRRTPTHHPKCDNSVLSYVHAPEVAKNMAEVGFDVVFINTDETVYGGHVSEIYECFLELRKLGRRIRPAIVMKDIILHPIQVAQAAELRADGVLLNGPLLGYTLKSMLEACENMGIEAIVEVHTGADALKAVDAGAQHLMVNQWDRVSNQLRPTRALELREVVGDKITLIAAGGLINIQQIHELGLIGYDAVVLGRRLMYQDIPELVQQIKSWKAPCKSILRMSKTLFFDFDYTPENGLRSIKLKPDHTTLLNEMNAFYNNGDVDMAELLKSVNNVTDNNIEQLNSETGEQYLEKLIKENDKVVTITYGNPVNTCYVKNILSTVESPDCMIDYDEELRKMRLSREERRLFVECEKWVDRNRHLYKTRDDAYDAYALNNALEMYNKYLKLDIERALQMHSKEYIEEVGITLRENLEAAYKHAPRDEQGKVILPKEMT</sequence>
<dbReference type="STRING" id="5865.A7AU26"/>
<evidence type="ECO:0000256" key="3">
    <source>
        <dbReference type="ARBA" id="ARBA00012362"/>
    </source>
</evidence>
<keyword evidence="8" id="KW-0456">Lyase</keyword>
<evidence type="ECO:0000256" key="1">
    <source>
        <dbReference type="ARBA" id="ARBA00001633"/>
    </source>
</evidence>
<dbReference type="KEGG" id="bbo:BBOV_II004820"/>
<comment type="caution">
    <text evidence="10">The sequence shown here is derived from an EMBL/GenBank/DDBJ whole genome shotgun (WGS) entry which is preliminary data.</text>
</comment>
<dbReference type="GO" id="GO:0000162">
    <property type="term" value="P:L-tryptophan biosynthetic process"/>
    <property type="evidence" value="ECO:0007669"/>
    <property type="project" value="UniProtKB-UniPathway"/>
</dbReference>
<dbReference type="PANTHER" id="PTHR22854:SF2">
    <property type="entry name" value="INDOLE-3-GLYCEROL-PHOSPHATE SYNTHASE"/>
    <property type="match status" value="1"/>
</dbReference>
<dbReference type="GO" id="GO:0004425">
    <property type="term" value="F:indole-3-glycerol-phosphate synthase activity"/>
    <property type="evidence" value="ECO:0007669"/>
    <property type="project" value="UniProtKB-EC"/>
</dbReference>
<evidence type="ECO:0000256" key="4">
    <source>
        <dbReference type="ARBA" id="ARBA00022605"/>
    </source>
</evidence>
<dbReference type="PANTHER" id="PTHR22854">
    <property type="entry name" value="TRYPTOPHAN BIOSYNTHESIS PROTEIN"/>
    <property type="match status" value="1"/>
</dbReference>
<evidence type="ECO:0000313" key="10">
    <source>
        <dbReference type="EMBL" id="EDO06437.1"/>
    </source>
</evidence>
<comment type="pathway">
    <text evidence="2">Amino-acid biosynthesis; L-tryptophan biosynthesis; L-tryptophan from chorismate: step 4/5.</text>
</comment>
<keyword evidence="11" id="KW-1185">Reference proteome</keyword>
<comment type="catalytic activity">
    <reaction evidence="1">
        <text>1-(2-carboxyphenylamino)-1-deoxy-D-ribulose 5-phosphate + H(+) = (1S,2R)-1-C-(indol-3-yl)glycerol 3-phosphate + CO2 + H2O</text>
        <dbReference type="Rhea" id="RHEA:23476"/>
        <dbReference type="ChEBI" id="CHEBI:15377"/>
        <dbReference type="ChEBI" id="CHEBI:15378"/>
        <dbReference type="ChEBI" id="CHEBI:16526"/>
        <dbReference type="ChEBI" id="CHEBI:58613"/>
        <dbReference type="ChEBI" id="CHEBI:58866"/>
        <dbReference type="EC" id="4.1.1.48"/>
    </reaction>
</comment>
<dbReference type="InterPro" id="IPR013785">
    <property type="entry name" value="Aldolase_TIM"/>
</dbReference>
<accession>A7AU26</accession>
<keyword evidence="5" id="KW-0210">Decarboxylase</keyword>
<dbReference type="Proteomes" id="UP000002173">
    <property type="component" value="Chromosome 2"/>
</dbReference>
<keyword evidence="6" id="KW-0822">Tryptophan biosynthesis</keyword>
<dbReference type="Gene3D" id="3.20.20.70">
    <property type="entry name" value="Aldolase class I"/>
    <property type="match status" value="1"/>
</dbReference>
<dbReference type="AlphaFoldDB" id="A7AU26"/>
<evidence type="ECO:0000259" key="9">
    <source>
        <dbReference type="Pfam" id="PF00218"/>
    </source>
</evidence>
<keyword evidence="4" id="KW-0028">Amino-acid biosynthesis</keyword>
<dbReference type="InterPro" id="IPR011060">
    <property type="entry name" value="RibuloseP-bd_barrel"/>
</dbReference>
<dbReference type="InParanoid" id="A7AU26"/>
<keyword evidence="7" id="KW-0057">Aromatic amino acid biosynthesis</keyword>
<dbReference type="GO" id="GO:0004640">
    <property type="term" value="F:phosphoribosylanthranilate isomerase activity"/>
    <property type="evidence" value="ECO:0007669"/>
    <property type="project" value="TreeGrafter"/>
</dbReference>
<evidence type="ECO:0000256" key="8">
    <source>
        <dbReference type="ARBA" id="ARBA00023239"/>
    </source>
</evidence>